<dbReference type="GO" id="GO:0015031">
    <property type="term" value="P:protein transport"/>
    <property type="evidence" value="ECO:0007669"/>
    <property type="project" value="UniProtKB-KW"/>
</dbReference>
<keyword evidence="14" id="KW-0966">Cell projection</keyword>
<dbReference type="InterPro" id="IPR027417">
    <property type="entry name" value="P-loop_NTPase"/>
</dbReference>
<dbReference type="RefSeq" id="WP_127759800.1">
    <property type="nucleotide sequence ID" value="NZ_CP026095.1"/>
</dbReference>
<evidence type="ECO:0000256" key="3">
    <source>
        <dbReference type="ARBA" id="ARBA00014919"/>
    </source>
</evidence>
<evidence type="ECO:0000313" key="15">
    <source>
        <dbReference type="Proteomes" id="UP000283095"/>
    </source>
</evidence>
<keyword evidence="4" id="KW-0813">Transport</keyword>
<proteinExistence type="inferred from homology"/>
<dbReference type="InterPro" id="IPR020006">
    <property type="entry name" value="FlhF"/>
</dbReference>
<evidence type="ECO:0000313" key="14">
    <source>
        <dbReference type="EMBL" id="AZV42291.1"/>
    </source>
</evidence>
<evidence type="ECO:0000256" key="11">
    <source>
        <dbReference type="ARBA" id="ARBA00023225"/>
    </source>
</evidence>
<keyword evidence="11" id="KW-1006">Bacterial flagellum protein export</keyword>
<organism evidence="14 15">
    <name type="scientific">Peribacillus asahii</name>
    <dbReference type="NCBI Taxonomy" id="228899"/>
    <lineage>
        <taxon>Bacteria</taxon>
        <taxon>Bacillati</taxon>
        <taxon>Bacillota</taxon>
        <taxon>Bacilli</taxon>
        <taxon>Bacillales</taxon>
        <taxon>Bacillaceae</taxon>
        <taxon>Peribacillus</taxon>
    </lineage>
</organism>
<dbReference type="AlphaFoldDB" id="A0A3T0KPX2"/>
<reference evidence="14 15" key="1">
    <citation type="submission" date="2018-01" db="EMBL/GenBank/DDBJ databases">
        <title>Bacillus asahii Genome sequencing and assembly.</title>
        <authorList>
            <person name="Jiang H."/>
            <person name="Feng Y."/>
            <person name="Zhao F."/>
            <person name="Lin X."/>
        </authorList>
    </citation>
    <scope>NUCLEOTIDE SEQUENCE [LARGE SCALE GENOMIC DNA]</scope>
    <source>
        <strain evidence="14 15">OM18</strain>
    </source>
</reference>
<dbReference type="PANTHER" id="PTHR43134">
    <property type="entry name" value="SIGNAL RECOGNITION PARTICLE RECEPTOR SUBUNIT ALPHA"/>
    <property type="match status" value="1"/>
</dbReference>
<dbReference type="KEGG" id="pasa:BAOM_1681"/>
<evidence type="ECO:0000256" key="7">
    <source>
        <dbReference type="ARBA" id="ARBA00022795"/>
    </source>
</evidence>
<dbReference type="GO" id="GO:0005886">
    <property type="term" value="C:plasma membrane"/>
    <property type="evidence" value="ECO:0007669"/>
    <property type="project" value="UniProtKB-SubCell"/>
</dbReference>
<keyword evidence="14" id="KW-0969">Cilium</keyword>
<keyword evidence="5" id="KW-1003">Cell membrane</keyword>
<name>A0A3T0KPX2_9BACI</name>
<evidence type="ECO:0000256" key="12">
    <source>
        <dbReference type="ARBA" id="ARBA00025337"/>
    </source>
</evidence>
<dbReference type="NCBIfam" id="TIGR03499">
    <property type="entry name" value="FlhF"/>
    <property type="match status" value="1"/>
</dbReference>
<dbReference type="InterPro" id="IPR003593">
    <property type="entry name" value="AAA+_ATPase"/>
</dbReference>
<dbReference type="PANTHER" id="PTHR43134:SF3">
    <property type="entry name" value="FLAGELLAR BIOSYNTHESIS PROTEIN FLHF"/>
    <property type="match status" value="1"/>
</dbReference>
<dbReference type="FunFam" id="3.40.50.300:FF:000695">
    <property type="entry name" value="Flagellar biosynthesis regulator FlhF"/>
    <property type="match status" value="1"/>
</dbReference>
<dbReference type="SMART" id="SM00962">
    <property type="entry name" value="SRP54"/>
    <property type="match status" value="1"/>
</dbReference>
<dbReference type="GO" id="GO:0044781">
    <property type="term" value="P:bacterial-type flagellum organization"/>
    <property type="evidence" value="ECO:0007669"/>
    <property type="project" value="UniProtKB-UniRule"/>
</dbReference>
<protein>
    <recommendedName>
        <fullName evidence="3 13">Flagellar biosynthesis protein FlhF</fullName>
    </recommendedName>
</protein>
<dbReference type="GO" id="GO:0005525">
    <property type="term" value="F:GTP binding"/>
    <property type="evidence" value="ECO:0007669"/>
    <property type="project" value="UniProtKB-UniRule"/>
</dbReference>
<keyword evidence="7" id="KW-1005">Bacterial flagellum biogenesis</keyword>
<keyword evidence="8" id="KW-0653">Protein transport</keyword>
<comment type="function">
    <text evidence="12">Necessary for flagellar biosynthesis. May be involved in translocation of the flagellum.</text>
</comment>
<evidence type="ECO:0000256" key="6">
    <source>
        <dbReference type="ARBA" id="ARBA00022741"/>
    </source>
</evidence>
<dbReference type="InterPro" id="IPR047040">
    <property type="entry name" value="FlhF__GTPase_dom"/>
</dbReference>
<dbReference type="Gene3D" id="1.20.120.1380">
    <property type="entry name" value="Flagellar FlhF biosynthesis protein, N domain"/>
    <property type="match status" value="1"/>
</dbReference>
<evidence type="ECO:0000256" key="8">
    <source>
        <dbReference type="ARBA" id="ARBA00022927"/>
    </source>
</evidence>
<dbReference type="Proteomes" id="UP000283095">
    <property type="component" value="Chromosome"/>
</dbReference>
<dbReference type="CDD" id="cd17873">
    <property type="entry name" value="FlhF"/>
    <property type="match status" value="1"/>
</dbReference>
<evidence type="ECO:0000256" key="5">
    <source>
        <dbReference type="ARBA" id="ARBA00022475"/>
    </source>
</evidence>
<dbReference type="GO" id="GO:0006614">
    <property type="term" value="P:SRP-dependent cotranslational protein targeting to membrane"/>
    <property type="evidence" value="ECO:0007669"/>
    <property type="project" value="UniProtKB-UniRule"/>
</dbReference>
<keyword evidence="6" id="KW-0547">Nucleotide-binding</keyword>
<sequence length="392" mass="44148">MKVKKYTAESVTEAMKFVREELGTDAVILSSKPIYIGGFLGLFKKRRIEVVAAIDSTAESNQMVVKQKPKKVKPSSVLEQLPKPVSSEPIKKDLETPTSDLLKEIADLKGMIEGLRSTGMADTHYPELLESAHAVLVKQEIAASIRTQVMDVLVAKWRAVKHEVTQEEVRDWLKSALAEQIEWISKEELAFQKKYINVVGPTGVGKTTTLAKVAAQTVLKERKKVAFITTDTYRIAAIDQLKTYAKILNVPIEVAYNLDDFKRAAERFAHYDLVFIDTAGRNFRNAQYVKDLGDIIDFTEEMETYLVLSLTSKQRDMEDIYRQFSTIPLKHIIFTKADETATYGAMINMMQQCQLAPAYITNGQNVPDDLMKATPVNILNLLFGVKDDERSS</sequence>
<accession>A0A3T0KPX2</accession>
<comment type="subcellular location">
    <subcellularLocation>
        <location evidence="1">Cell membrane</location>
        <topology evidence="1">Peripheral membrane protein</topology>
        <orientation evidence="1">Cytoplasmic side</orientation>
    </subcellularLocation>
</comment>
<evidence type="ECO:0000256" key="1">
    <source>
        <dbReference type="ARBA" id="ARBA00004413"/>
    </source>
</evidence>
<keyword evidence="9" id="KW-0342">GTP-binding</keyword>
<dbReference type="Gene3D" id="3.40.50.300">
    <property type="entry name" value="P-loop containing nucleotide triphosphate hydrolases"/>
    <property type="match status" value="1"/>
</dbReference>
<gene>
    <name evidence="14" type="primary">flhF</name>
    <name evidence="14" type="ORF">BAOM_1681</name>
</gene>
<evidence type="ECO:0000256" key="13">
    <source>
        <dbReference type="NCBIfam" id="TIGR03499"/>
    </source>
</evidence>
<dbReference type="GO" id="GO:0003924">
    <property type="term" value="F:GTPase activity"/>
    <property type="evidence" value="ECO:0007669"/>
    <property type="project" value="UniProtKB-UniRule"/>
</dbReference>
<dbReference type="OrthoDB" id="9778554at2"/>
<dbReference type="SUPFAM" id="SSF52540">
    <property type="entry name" value="P-loop containing nucleoside triphosphate hydrolases"/>
    <property type="match status" value="1"/>
</dbReference>
<dbReference type="SMART" id="SM00382">
    <property type="entry name" value="AAA"/>
    <property type="match status" value="1"/>
</dbReference>
<comment type="similarity">
    <text evidence="2">Belongs to the GTP-binding SRP family.</text>
</comment>
<dbReference type="EMBL" id="CP026095">
    <property type="protein sequence ID" value="AZV42291.1"/>
    <property type="molecule type" value="Genomic_DNA"/>
</dbReference>
<evidence type="ECO:0000256" key="2">
    <source>
        <dbReference type="ARBA" id="ARBA00008531"/>
    </source>
</evidence>
<keyword evidence="14" id="KW-0282">Flagellum</keyword>
<keyword evidence="10" id="KW-0472">Membrane</keyword>
<dbReference type="Pfam" id="PF00448">
    <property type="entry name" value="SRP54"/>
    <property type="match status" value="1"/>
</dbReference>
<evidence type="ECO:0000256" key="10">
    <source>
        <dbReference type="ARBA" id="ARBA00023136"/>
    </source>
</evidence>
<evidence type="ECO:0000256" key="9">
    <source>
        <dbReference type="ARBA" id="ARBA00023134"/>
    </source>
</evidence>
<evidence type="ECO:0000256" key="4">
    <source>
        <dbReference type="ARBA" id="ARBA00022448"/>
    </source>
</evidence>
<dbReference type="InterPro" id="IPR000897">
    <property type="entry name" value="SRP54_GTPase_dom"/>
</dbReference>
<dbReference type="GO" id="GO:0005047">
    <property type="term" value="F:signal recognition particle binding"/>
    <property type="evidence" value="ECO:0007669"/>
    <property type="project" value="TreeGrafter"/>
</dbReference>